<gene>
    <name evidence="1" type="ORF">WN944_017759</name>
</gene>
<reference evidence="1 2" key="1">
    <citation type="submission" date="2024-05" db="EMBL/GenBank/DDBJ databases">
        <title>Haplotype-resolved chromosome-level genome assembly of Huyou (Citrus changshanensis).</title>
        <authorList>
            <person name="Miao C."/>
            <person name="Chen W."/>
            <person name="Wu Y."/>
            <person name="Wang L."/>
            <person name="Zhao S."/>
            <person name="Grierson D."/>
            <person name="Xu C."/>
            <person name="Chen K."/>
        </authorList>
    </citation>
    <scope>NUCLEOTIDE SEQUENCE [LARGE SCALE GENOMIC DNA]</scope>
    <source>
        <strain evidence="1">01-14</strain>
        <tissue evidence="1">Leaf</tissue>
    </source>
</reference>
<comment type="caution">
    <text evidence="1">The sequence shown here is derived from an EMBL/GenBank/DDBJ whole genome shotgun (WGS) entry which is preliminary data.</text>
</comment>
<proteinExistence type="predicted"/>
<sequence length="159" mass="17616">MDAPTSTALVTRAAGPRKWLGLNIGEGCSPRFPSRANDRPPAQTRLDPCAKEWNPFKERAPEEDRCLFLTFSNGYPLAENQIVTFFTNKFGPCVEKVYVHSPEPTSASEPPLFGKVVFTASYIPAVILCGAKQTKFMVDGKPLWCKKFEPKKKQALGHG</sequence>
<accession>A0AAP0QLG6</accession>
<organism evidence="1 2">
    <name type="scientific">Citrus x changshan-huyou</name>
    <dbReference type="NCBI Taxonomy" id="2935761"/>
    <lineage>
        <taxon>Eukaryota</taxon>
        <taxon>Viridiplantae</taxon>
        <taxon>Streptophyta</taxon>
        <taxon>Embryophyta</taxon>
        <taxon>Tracheophyta</taxon>
        <taxon>Spermatophyta</taxon>
        <taxon>Magnoliopsida</taxon>
        <taxon>eudicotyledons</taxon>
        <taxon>Gunneridae</taxon>
        <taxon>Pentapetalae</taxon>
        <taxon>rosids</taxon>
        <taxon>malvids</taxon>
        <taxon>Sapindales</taxon>
        <taxon>Rutaceae</taxon>
        <taxon>Aurantioideae</taxon>
        <taxon>Citrus</taxon>
    </lineage>
</organism>
<keyword evidence="2" id="KW-1185">Reference proteome</keyword>
<name>A0AAP0QLG6_9ROSI</name>
<dbReference type="Proteomes" id="UP001428341">
    <property type="component" value="Unassembled WGS sequence"/>
</dbReference>
<dbReference type="PANTHER" id="PTHR33527">
    <property type="entry name" value="OS07G0274300 PROTEIN"/>
    <property type="match status" value="1"/>
</dbReference>
<dbReference type="PANTHER" id="PTHR33527:SF45">
    <property type="entry name" value="RRM DOMAIN-CONTAINING PROTEIN"/>
    <property type="match status" value="1"/>
</dbReference>
<evidence type="ECO:0000313" key="1">
    <source>
        <dbReference type="EMBL" id="KAK9202548.1"/>
    </source>
</evidence>
<dbReference type="EMBL" id="JBCGBO010000005">
    <property type="protein sequence ID" value="KAK9202548.1"/>
    <property type="molecule type" value="Genomic_DNA"/>
</dbReference>
<evidence type="ECO:0000313" key="2">
    <source>
        <dbReference type="Proteomes" id="UP001428341"/>
    </source>
</evidence>
<dbReference type="AlphaFoldDB" id="A0AAP0QLG6"/>
<protein>
    <submittedName>
        <fullName evidence="1">Uncharacterized protein</fullName>
    </submittedName>
</protein>